<dbReference type="PRINTS" id="PR00368">
    <property type="entry name" value="FADPNR"/>
</dbReference>
<evidence type="ECO:0000313" key="4">
    <source>
        <dbReference type="EMBL" id="EEC56454.1"/>
    </source>
</evidence>
<dbReference type="Pfam" id="PF07992">
    <property type="entry name" value="Pyr_redox_2"/>
    <property type="match status" value="1"/>
</dbReference>
<dbReference type="PANTHER" id="PTHR48105">
    <property type="entry name" value="THIOREDOXIN REDUCTASE 1-RELATED-RELATED"/>
    <property type="match status" value="1"/>
</dbReference>
<dbReference type="InterPro" id="IPR050097">
    <property type="entry name" value="Ferredoxin-NADP_redctase_2"/>
</dbReference>
<dbReference type="InterPro" id="IPR023753">
    <property type="entry name" value="FAD/NAD-binding_dom"/>
</dbReference>
<dbReference type="STRING" id="483218.BACPEC_02963"/>
<keyword evidence="2" id="KW-0560">Oxidoreductase</keyword>
<keyword evidence="1" id="KW-0285">Flavoprotein</keyword>
<proteinExistence type="predicted"/>
<feature type="domain" description="FAD/NAD(P)-binding" evidence="3">
    <location>
        <begin position="32"/>
        <end position="314"/>
    </location>
</feature>
<name>B7AW63_9FIRM</name>
<comment type="caution">
    <text evidence="4">The sequence shown here is derived from an EMBL/GenBank/DDBJ whole genome shotgun (WGS) entry which is preliminary data.</text>
</comment>
<accession>B7AW63</accession>
<gene>
    <name evidence="4" type="ORF">BACPEC_02963</name>
</gene>
<reference evidence="4 5" key="1">
    <citation type="submission" date="2008-11" db="EMBL/GenBank/DDBJ databases">
        <title>Draft genome sequence of Bacteroides pectinophilus (ATCC 43243).</title>
        <authorList>
            <person name="Sudarsanam P."/>
            <person name="Ley R."/>
            <person name="Guruge J."/>
            <person name="Turnbaugh P.J."/>
            <person name="Mahowald M."/>
            <person name="Liep D."/>
            <person name="Gordon J."/>
        </authorList>
    </citation>
    <scope>NUCLEOTIDE SEQUENCE [LARGE SCALE GENOMIC DNA]</scope>
    <source>
        <strain evidence="4 5">ATCC 43243</strain>
    </source>
</reference>
<dbReference type="PRINTS" id="PR00469">
    <property type="entry name" value="PNDRDTASEII"/>
</dbReference>
<dbReference type="HOGENOM" id="CLU_031864_5_3_9"/>
<dbReference type="GO" id="GO:0016491">
    <property type="term" value="F:oxidoreductase activity"/>
    <property type="evidence" value="ECO:0007669"/>
    <property type="project" value="UniProtKB-KW"/>
</dbReference>
<evidence type="ECO:0000259" key="3">
    <source>
        <dbReference type="Pfam" id="PF07992"/>
    </source>
</evidence>
<organism evidence="4 5">
    <name type="scientific">[Bacteroides] pectinophilus ATCC 43243</name>
    <dbReference type="NCBI Taxonomy" id="483218"/>
    <lineage>
        <taxon>Bacteria</taxon>
        <taxon>Bacillati</taxon>
        <taxon>Bacillota</taxon>
        <taxon>Clostridia</taxon>
        <taxon>Eubacteriales</taxon>
    </lineage>
</organism>
<dbReference type="InterPro" id="IPR036188">
    <property type="entry name" value="FAD/NAD-bd_sf"/>
</dbReference>
<keyword evidence="5" id="KW-1185">Reference proteome</keyword>
<protein>
    <recommendedName>
        <fullName evidence="3">FAD/NAD(P)-binding domain-containing protein</fullName>
    </recommendedName>
</protein>
<dbReference type="EMBL" id="ABVQ01000037">
    <property type="protein sequence ID" value="EEC56454.1"/>
    <property type="molecule type" value="Genomic_DNA"/>
</dbReference>
<sequence length="329" mass="35258">MRVIKMSDPASYNNILIPGYKFSGYMRSTMRYDIAVIGTGPAGVSAAITAKVRNKNIILIGPESMSRKIRKARTIRNYPGLPDISGDALADAYNKQLASLGIEITDTKVNMVYSMGNYFSLQTSGGILEASVVILATGVIPGASLPGENDYLGRGVSYCATCDALFYKGKTVAVIGYSQKAEEEAEFLAETSEKVYYFPVTGAEYKNCGIGGDDVQGAAAPEKYHNIEVIYDIPQKITGELKADTLVCSGRSYQADGIFVLRDNIAADRLVPGLNMVNGHVETDMSMCTNIKGCFACGDITGTPYQYIKAAGQGNVAALSAVDYLKTLL</sequence>
<dbReference type="Proteomes" id="UP000003136">
    <property type="component" value="Unassembled WGS sequence"/>
</dbReference>
<evidence type="ECO:0000313" key="5">
    <source>
        <dbReference type="Proteomes" id="UP000003136"/>
    </source>
</evidence>
<dbReference type="eggNOG" id="COG0492">
    <property type="taxonomic scope" value="Bacteria"/>
</dbReference>
<evidence type="ECO:0000256" key="1">
    <source>
        <dbReference type="ARBA" id="ARBA00022630"/>
    </source>
</evidence>
<dbReference type="AlphaFoldDB" id="B7AW63"/>
<evidence type="ECO:0000256" key="2">
    <source>
        <dbReference type="ARBA" id="ARBA00023002"/>
    </source>
</evidence>
<dbReference type="Gene3D" id="3.50.50.60">
    <property type="entry name" value="FAD/NAD(P)-binding domain"/>
    <property type="match status" value="2"/>
</dbReference>
<reference evidence="4 5" key="2">
    <citation type="submission" date="2008-11" db="EMBL/GenBank/DDBJ databases">
        <authorList>
            <person name="Fulton L."/>
            <person name="Clifton S."/>
            <person name="Fulton B."/>
            <person name="Xu J."/>
            <person name="Minx P."/>
            <person name="Pepin K.H."/>
            <person name="Johnson M."/>
            <person name="Bhonagiri V."/>
            <person name="Nash W.E."/>
            <person name="Mardis E.R."/>
            <person name="Wilson R.K."/>
        </authorList>
    </citation>
    <scope>NUCLEOTIDE SEQUENCE [LARGE SCALE GENOMIC DNA]</scope>
    <source>
        <strain evidence="4 5">ATCC 43243</strain>
    </source>
</reference>
<dbReference type="SUPFAM" id="SSF51905">
    <property type="entry name" value="FAD/NAD(P)-binding domain"/>
    <property type="match status" value="1"/>
</dbReference>